<protein>
    <recommendedName>
        <fullName evidence="1">DNA-binding domain-containing protein</fullName>
    </recommendedName>
</protein>
<dbReference type="AlphaFoldDB" id="A0A841BAZ5"/>
<evidence type="ECO:0000313" key="2">
    <source>
        <dbReference type="EMBL" id="MBB5855828.1"/>
    </source>
</evidence>
<keyword evidence="3" id="KW-1185">Reference proteome</keyword>
<comment type="caution">
    <text evidence="2">The sequence shown here is derived from an EMBL/GenBank/DDBJ whole genome shotgun (WGS) entry which is preliminary data.</text>
</comment>
<gene>
    <name evidence="2" type="ORF">HDA45_005915</name>
</gene>
<evidence type="ECO:0000313" key="3">
    <source>
        <dbReference type="Proteomes" id="UP000580861"/>
    </source>
</evidence>
<dbReference type="SUPFAM" id="SSF46689">
    <property type="entry name" value="Homeodomain-like"/>
    <property type="match status" value="1"/>
</dbReference>
<accession>A0A841BAZ5</accession>
<evidence type="ECO:0000259" key="1">
    <source>
        <dbReference type="Pfam" id="PF13011"/>
    </source>
</evidence>
<dbReference type="InterPro" id="IPR024967">
    <property type="entry name" value="DNA-bd_IS481-type"/>
</dbReference>
<dbReference type="Pfam" id="PF13011">
    <property type="entry name" value="LZ_Tnp_IS481"/>
    <property type="match status" value="1"/>
</dbReference>
<name>A0A841BAZ5_9PSEU</name>
<organism evidence="2 3">
    <name type="scientific">Amycolatopsis umgeniensis</name>
    <dbReference type="NCBI Taxonomy" id="336628"/>
    <lineage>
        <taxon>Bacteria</taxon>
        <taxon>Bacillati</taxon>
        <taxon>Actinomycetota</taxon>
        <taxon>Actinomycetes</taxon>
        <taxon>Pseudonocardiales</taxon>
        <taxon>Pseudonocardiaceae</taxon>
        <taxon>Amycolatopsis</taxon>
    </lineage>
</organism>
<dbReference type="Proteomes" id="UP000580861">
    <property type="component" value="Unassembled WGS sequence"/>
</dbReference>
<reference evidence="2 3" key="1">
    <citation type="submission" date="2020-08" db="EMBL/GenBank/DDBJ databases">
        <title>Sequencing the genomes of 1000 actinobacteria strains.</title>
        <authorList>
            <person name="Klenk H.-P."/>
        </authorList>
    </citation>
    <scope>NUCLEOTIDE SEQUENCE [LARGE SCALE GENOMIC DNA]</scope>
    <source>
        <strain evidence="2 3">DSM 45272</strain>
    </source>
</reference>
<dbReference type="EMBL" id="JACHMX010000001">
    <property type="protein sequence ID" value="MBB5855828.1"/>
    <property type="molecule type" value="Genomic_DNA"/>
</dbReference>
<dbReference type="InterPro" id="IPR009057">
    <property type="entry name" value="Homeodomain-like_sf"/>
</dbReference>
<dbReference type="RefSeq" id="WP_184900802.1">
    <property type="nucleotide sequence ID" value="NZ_JBHTHS010000006.1"/>
</dbReference>
<proteinExistence type="predicted"/>
<feature type="domain" description="DNA-binding" evidence="1">
    <location>
        <begin position="19"/>
        <end position="63"/>
    </location>
</feature>
<sequence>MVLVSDAITDHKEVFVFDRNARLTLHGRRLLVERVATGRSCQRRMGISRATGHQWVNRYREESPARIAEIVDLHASTES</sequence>